<evidence type="ECO:0000256" key="2">
    <source>
        <dbReference type="ARBA" id="ARBA00024867"/>
    </source>
</evidence>
<dbReference type="InterPro" id="IPR052048">
    <property type="entry name" value="ST_Response_Regulator"/>
</dbReference>
<dbReference type="STRING" id="36842.SAMN02194393_00117"/>
<dbReference type="InterPro" id="IPR011006">
    <property type="entry name" value="CheY-like_superfamily"/>
</dbReference>
<evidence type="ECO:0000313" key="6">
    <source>
        <dbReference type="Proteomes" id="UP000190285"/>
    </source>
</evidence>
<evidence type="ECO:0000256" key="1">
    <source>
        <dbReference type="ARBA" id="ARBA00018672"/>
    </source>
</evidence>
<dbReference type="GO" id="GO:0003677">
    <property type="term" value="F:DNA binding"/>
    <property type="evidence" value="ECO:0007669"/>
    <property type="project" value="UniProtKB-KW"/>
</dbReference>
<protein>
    <recommendedName>
        <fullName evidence="1">Stage 0 sporulation protein A homolog</fullName>
    </recommendedName>
</protein>
<feature type="modified residue" description="4-aspartylphosphate" evidence="3">
    <location>
        <position position="53"/>
    </location>
</feature>
<dbReference type="Pfam" id="PF00072">
    <property type="entry name" value="Response_reg"/>
    <property type="match status" value="1"/>
</dbReference>
<dbReference type="RefSeq" id="WP_079488556.1">
    <property type="nucleotide sequence ID" value="NZ_FUZT01000001.1"/>
</dbReference>
<dbReference type="OrthoDB" id="1681561at2"/>
<dbReference type="SMART" id="SM00448">
    <property type="entry name" value="REC"/>
    <property type="match status" value="1"/>
</dbReference>
<dbReference type="EMBL" id="FUZT01000001">
    <property type="protein sequence ID" value="SKC36081.1"/>
    <property type="molecule type" value="Genomic_DNA"/>
</dbReference>
<dbReference type="Gene3D" id="3.40.50.2300">
    <property type="match status" value="1"/>
</dbReference>
<reference evidence="5 6" key="1">
    <citation type="submission" date="2017-02" db="EMBL/GenBank/DDBJ databases">
        <authorList>
            <person name="Peterson S.W."/>
        </authorList>
    </citation>
    <scope>NUCLEOTIDE SEQUENCE [LARGE SCALE GENOMIC DNA]</scope>
    <source>
        <strain evidence="5 6">M1</strain>
    </source>
</reference>
<proteinExistence type="predicted"/>
<organism evidence="5 6">
    <name type="scientific">Maledivibacter halophilus</name>
    <dbReference type="NCBI Taxonomy" id="36842"/>
    <lineage>
        <taxon>Bacteria</taxon>
        <taxon>Bacillati</taxon>
        <taxon>Bacillota</taxon>
        <taxon>Clostridia</taxon>
        <taxon>Peptostreptococcales</taxon>
        <taxon>Caminicellaceae</taxon>
        <taxon>Maledivibacter</taxon>
    </lineage>
</organism>
<sequence>MKILVVDDSIFMQKTLTRIIENHFSQVTLFTGSNGLQGLKVYESEKPDIIIVDLLMPVMTGLEMIETVRKSDNKVKIIVLTADVQKSVFNEIELLSVEALINKPLNDEKIEKLINIIGGSNDA</sequence>
<comment type="function">
    <text evidence="2">May play the central regulatory role in sporulation. It may be an element of the effector pathway responsible for the activation of sporulation genes in response to nutritional stress. Spo0A may act in concert with spo0H (a sigma factor) to control the expression of some genes that are critical to the sporulation process.</text>
</comment>
<keyword evidence="3" id="KW-0597">Phosphoprotein</keyword>
<feature type="domain" description="Response regulatory" evidence="4">
    <location>
        <begin position="2"/>
        <end position="118"/>
    </location>
</feature>
<dbReference type="PROSITE" id="PS50110">
    <property type="entry name" value="RESPONSE_REGULATORY"/>
    <property type="match status" value="1"/>
</dbReference>
<dbReference type="GO" id="GO:0000160">
    <property type="term" value="P:phosphorelay signal transduction system"/>
    <property type="evidence" value="ECO:0007669"/>
    <property type="project" value="InterPro"/>
</dbReference>
<accession>A0A1T5IA87</accession>
<evidence type="ECO:0000313" key="5">
    <source>
        <dbReference type="EMBL" id="SKC36081.1"/>
    </source>
</evidence>
<dbReference type="InterPro" id="IPR001789">
    <property type="entry name" value="Sig_transdc_resp-reg_receiver"/>
</dbReference>
<dbReference type="PANTHER" id="PTHR43228:SF1">
    <property type="entry name" value="TWO-COMPONENT RESPONSE REGULATOR ARR22"/>
    <property type="match status" value="1"/>
</dbReference>
<keyword evidence="5" id="KW-0238">DNA-binding</keyword>
<name>A0A1T5IA87_9FIRM</name>
<gene>
    <name evidence="5" type="ORF">SAMN02194393_00117</name>
</gene>
<keyword evidence="6" id="KW-1185">Reference proteome</keyword>
<evidence type="ECO:0000256" key="3">
    <source>
        <dbReference type="PROSITE-ProRule" id="PRU00169"/>
    </source>
</evidence>
<evidence type="ECO:0000259" key="4">
    <source>
        <dbReference type="PROSITE" id="PS50110"/>
    </source>
</evidence>
<dbReference type="SUPFAM" id="SSF52172">
    <property type="entry name" value="CheY-like"/>
    <property type="match status" value="1"/>
</dbReference>
<dbReference type="AlphaFoldDB" id="A0A1T5IA87"/>
<dbReference type="PANTHER" id="PTHR43228">
    <property type="entry name" value="TWO-COMPONENT RESPONSE REGULATOR"/>
    <property type="match status" value="1"/>
</dbReference>
<dbReference type="Proteomes" id="UP000190285">
    <property type="component" value="Unassembled WGS sequence"/>
</dbReference>